<dbReference type="InterPro" id="IPR050204">
    <property type="entry name" value="AraC_XylS_family_regulators"/>
</dbReference>
<dbReference type="SMART" id="SM00342">
    <property type="entry name" value="HTH_ARAC"/>
    <property type="match status" value="1"/>
</dbReference>
<dbReference type="Gene3D" id="1.10.10.60">
    <property type="entry name" value="Homeodomain-like"/>
    <property type="match status" value="1"/>
</dbReference>
<evidence type="ECO:0000313" key="5">
    <source>
        <dbReference type="EMBL" id="SDB39207.1"/>
    </source>
</evidence>
<gene>
    <name evidence="5" type="ORF">SAMN02982931_02911</name>
</gene>
<dbReference type="GO" id="GO:0043565">
    <property type="term" value="F:sequence-specific DNA binding"/>
    <property type="evidence" value="ECO:0007669"/>
    <property type="project" value="InterPro"/>
</dbReference>
<evidence type="ECO:0000259" key="4">
    <source>
        <dbReference type="PROSITE" id="PS01124"/>
    </source>
</evidence>
<dbReference type="PANTHER" id="PTHR46796:SF15">
    <property type="entry name" value="BLL1074 PROTEIN"/>
    <property type="match status" value="1"/>
</dbReference>
<evidence type="ECO:0000313" key="6">
    <source>
        <dbReference type="Proteomes" id="UP000199071"/>
    </source>
</evidence>
<dbReference type="STRING" id="665467.SAMN02982931_02911"/>
<evidence type="ECO:0000256" key="1">
    <source>
        <dbReference type="ARBA" id="ARBA00023015"/>
    </source>
</evidence>
<reference evidence="5 6" key="1">
    <citation type="submission" date="2016-10" db="EMBL/GenBank/DDBJ databases">
        <authorList>
            <person name="de Groot N.N."/>
        </authorList>
    </citation>
    <scope>NUCLEOTIDE SEQUENCE [LARGE SCALE GENOMIC DNA]</scope>
    <source>
        <strain evidence="5 6">ATCC 35022</strain>
    </source>
</reference>
<dbReference type="AlphaFoldDB" id="A0A1G6D213"/>
<dbReference type="InterPro" id="IPR018060">
    <property type="entry name" value="HTH_AraC"/>
</dbReference>
<dbReference type="Proteomes" id="UP000199071">
    <property type="component" value="Unassembled WGS sequence"/>
</dbReference>
<dbReference type="GO" id="GO:0003700">
    <property type="term" value="F:DNA-binding transcription factor activity"/>
    <property type="evidence" value="ECO:0007669"/>
    <property type="project" value="InterPro"/>
</dbReference>
<protein>
    <submittedName>
        <fullName evidence="5">Helix-turn-helix domain-containing protein</fullName>
    </submittedName>
</protein>
<feature type="domain" description="HTH araC/xylS-type" evidence="4">
    <location>
        <begin position="171"/>
        <end position="273"/>
    </location>
</feature>
<accession>A0A1G6D213</accession>
<dbReference type="OrthoDB" id="2559672at2"/>
<keyword evidence="6" id="KW-1185">Reference proteome</keyword>
<dbReference type="RefSeq" id="WP_090877226.1">
    <property type="nucleotide sequence ID" value="NZ_FMXQ01000006.1"/>
</dbReference>
<dbReference type="EMBL" id="FMXQ01000006">
    <property type="protein sequence ID" value="SDB39207.1"/>
    <property type="molecule type" value="Genomic_DNA"/>
</dbReference>
<dbReference type="SUPFAM" id="SSF46689">
    <property type="entry name" value="Homeodomain-like"/>
    <property type="match status" value="1"/>
</dbReference>
<keyword evidence="3" id="KW-0804">Transcription</keyword>
<dbReference type="Pfam" id="PF12833">
    <property type="entry name" value="HTH_18"/>
    <property type="match status" value="1"/>
</dbReference>
<proteinExistence type="predicted"/>
<name>A0A1G6D213_9HYPH</name>
<dbReference type="PANTHER" id="PTHR46796">
    <property type="entry name" value="HTH-TYPE TRANSCRIPTIONAL ACTIVATOR RHAS-RELATED"/>
    <property type="match status" value="1"/>
</dbReference>
<evidence type="ECO:0000256" key="3">
    <source>
        <dbReference type="ARBA" id="ARBA00023163"/>
    </source>
</evidence>
<keyword evidence="2" id="KW-0238">DNA-binding</keyword>
<sequence length="275" mass="29565">MASFDADTPGSPAPYEIVRHRPSAALAGSVLRITGYREIARSLIRQTETASLVVPLIISFGAPFAIGLGRAPDDDDRFASFTAGLFGGPVHIRSHGEAHCLQIDFTPPGAYRFFGLPMHLLADRMVPLDDLADADLATFRQALGEARDWPTRFALVERFVGARLARGKAASPAVAWAYESLVATGGGIAIARLADRLDCSRKHLAARFRDEVGAAPKTVARIARFNRATDIAWAEKTSGWADVAAACGYADQAHLVREFNDFAGLTPTAWRAAFG</sequence>
<organism evidence="5 6">
    <name type="scientific">Bauldia litoralis</name>
    <dbReference type="NCBI Taxonomy" id="665467"/>
    <lineage>
        <taxon>Bacteria</taxon>
        <taxon>Pseudomonadati</taxon>
        <taxon>Pseudomonadota</taxon>
        <taxon>Alphaproteobacteria</taxon>
        <taxon>Hyphomicrobiales</taxon>
        <taxon>Kaistiaceae</taxon>
        <taxon>Bauldia</taxon>
    </lineage>
</organism>
<evidence type="ECO:0000256" key="2">
    <source>
        <dbReference type="ARBA" id="ARBA00023125"/>
    </source>
</evidence>
<keyword evidence="1" id="KW-0805">Transcription regulation</keyword>
<dbReference type="PROSITE" id="PS01124">
    <property type="entry name" value="HTH_ARAC_FAMILY_2"/>
    <property type="match status" value="1"/>
</dbReference>
<dbReference type="InterPro" id="IPR009057">
    <property type="entry name" value="Homeodomain-like_sf"/>
</dbReference>